<dbReference type="Proteomes" id="UP000075442">
    <property type="component" value="Unassembled WGS sequence"/>
</dbReference>
<dbReference type="GO" id="GO:0016740">
    <property type="term" value="F:transferase activity"/>
    <property type="evidence" value="ECO:0007669"/>
    <property type="project" value="UniProtKB-KW"/>
</dbReference>
<name>A0A150NX60_STRMT</name>
<evidence type="ECO:0000259" key="1">
    <source>
        <dbReference type="Pfam" id="PF08759"/>
    </source>
</evidence>
<gene>
    <name evidence="2" type="ORF">SMIM3I_01767</name>
</gene>
<comment type="caution">
    <text evidence="2">The sequence shown here is derived from an EMBL/GenBank/DDBJ whole genome shotgun (WGS) entry which is preliminary data.</text>
</comment>
<proteinExistence type="predicted"/>
<evidence type="ECO:0000313" key="3">
    <source>
        <dbReference type="Proteomes" id="UP000075442"/>
    </source>
</evidence>
<protein>
    <submittedName>
        <fullName evidence="2">Beta-1,3-glucosyltransferase</fullName>
    </submittedName>
</protein>
<dbReference type="NCBIfam" id="TIGR03728">
    <property type="entry name" value="glyco_access_1"/>
    <property type="match status" value="1"/>
</dbReference>
<organism evidence="2 3">
    <name type="scientific">Streptococcus mitis</name>
    <dbReference type="NCBI Taxonomy" id="28037"/>
    <lineage>
        <taxon>Bacteria</taxon>
        <taxon>Bacillati</taxon>
        <taxon>Bacillota</taxon>
        <taxon>Bacilli</taxon>
        <taxon>Lactobacillales</taxon>
        <taxon>Streptococcaceae</taxon>
        <taxon>Streptococcus</taxon>
        <taxon>Streptococcus mitis group</taxon>
    </lineage>
</organism>
<evidence type="ECO:0000313" key="2">
    <source>
        <dbReference type="EMBL" id="KYF37880.1"/>
    </source>
</evidence>
<keyword evidence="2" id="KW-0808">Transferase</keyword>
<sequence>MVAAIRNYTETKQLPKKPFDFEVQTIDETLDYILEHQSSIARFGDGEAAIMLGQSINYQKYDPKLAEELKFIFNQESSPTLIIGLQEGLKNRFSFVPDALAFWRQYLEDYEEFYLDYCKNTWYGSTFISRPYIDFLDKSKAKSQFEKLKKLWEGRDILIVEGYTSRSGVGNDLFDGAKSIKRIICPSRHAYDKKNEIMEAIINHADGRLVLLMLGPTAKVLAYQLAIKGMQAIDIGHVDSEYEWMQMGAENKVLLHNKHTAEFNLDTEIELADDEAYLSQVVVDLSAE</sequence>
<accession>A0A150NX60</accession>
<dbReference type="PATRIC" id="fig|28037.235.peg.467"/>
<dbReference type="AlphaFoldDB" id="A0A150NX60"/>
<dbReference type="InterPro" id="IPR014869">
    <property type="entry name" value="GT-D"/>
</dbReference>
<feature type="domain" description="Glycosyltransferase GT-D fold" evidence="1">
    <location>
        <begin position="40"/>
        <end position="263"/>
    </location>
</feature>
<reference evidence="2 3" key="1">
    <citation type="submission" date="2016-01" db="EMBL/GenBank/DDBJ databases">
        <title>Highly variable Streptococcus oralis 1 are common among viridans streptococci isolated from primates.</title>
        <authorList>
            <person name="Denapaite D."/>
            <person name="Rieger M."/>
            <person name="Koendgen S."/>
            <person name="Brueckner R."/>
            <person name="Ochigava I."/>
            <person name="Kappeler P."/>
            <person name="Maetz-Rensing K."/>
            <person name="Leendertz F."/>
        </authorList>
    </citation>
    <scope>NUCLEOTIDE SEQUENCE [LARGE SCALE GENOMIC DNA]</scope>
    <source>
        <strain evidence="2 3">M3-1</strain>
    </source>
</reference>
<dbReference type="Pfam" id="PF08759">
    <property type="entry name" value="GT-D"/>
    <property type="match status" value="1"/>
</dbReference>
<dbReference type="EMBL" id="LROU01000025">
    <property type="protein sequence ID" value="KYF37880.1"/>
    <property type="molecule type" value="Genomic_DNA"/>
</dbReference>